<reference evidence="3 4" key="1">
    <citation type="submission" date="2014-04" db="EMBL/GenBank/DDBJ databases">
        <authorList>
            <consortium name="DOE Joint Genome Institute"/>
            <person name="Kuo A."/>
            <person name="Martino E."/>
            <person name="Perotto S."/>
            <person name="Kohler A."/>
            <person name="Nagy L.G."/>
            <person name="Floudas D."/>
            <person name="Copeland A."/>
            <person name="Barry K.W."/>
            <person name="Cichocki N."/>
            <person name="Veneault-Fourrey C."/>
            <person name="LaButti K."/>
            <person name="Lindquist E.A."/>
            <person name="Lipzen A."/>
            <person name="Lundell T."/>
            <person name="Morin E."/>
            <person name="Murat C."/>
            <person name="Sun H."/>
            <person name="Tunlid A."/>
            <person name="Henrissat B."/>
            <person name="Grigoriev I.V."/>
            <person name="Hibbett D.S."/>
            <person name="Martin F."/>
            <person name="Nordberg H.P."/>
            <person name="Cantor M.N."/>
            <person name="Hua S.X."/>
        </authorList>
    </citation>
    <scope>NUCLEOTIDE SEQUENCE [LARGE SCALE GENOMIC DNA]</scope>
    <source>
        <strain evidence="3 4">Zn</strain>
    </source>
</reference>
<evidence type="ECO:0000256" key="2">
    <source>
        <dbReference type="SAM" id="MobiDB-lite"/>
    </source>
</evidence>
<evidence type="ECO:0000313" key="3">
    <source>
        <dbReference type="EMBL" id="KIN06557.1"/>
    </source>
</evidence>
<name>A0A0C3HWE7_OIDMZ</name>
<sequence>MFSLPVRTHTSTSTSPTQPTAPAAREPSTPSNGSEIDLIGLSIRNNPAGRRAQAVIGPVAQATYSPSNSSEMSMTIHNHPAVRRAVASCKAASDCKIVITLSNAKAKAKKNASTATMLKKKDKISKKDSKKVSKGRSKKGSKGKKLRKTKTPSKRPLVHRIAGKVTSYIPPQLLISSKDNIDEAGRALMAKEDAAFDNVYKTFLAGMEGDAAADAAFVQSINDTINVITAPLELDKVESTISRGNGHVTQISVMGEQVRAYQEHVKKHEATMANYLSEWENLQDDMARLGIQVNYKNSFATSEASDIIMADTFIHSMERLNLEHNRKVHELASQMQVVEDRLMNDQRVAEEEFNTSAKNAKAMLFESLI</sequence>
<feature type="region of interest" description="Disordered" evidence="2">
    <location>
        <begin position="1"/>
        <end position="35"/>
    </location>
</feature>
<feature type="compositionally biased region" description="Basic residues" evidence="2">
    <location>
        <begin position="132"/>
        <end position="156"/>
    </location>
</feature>
<feature type="coiled-coil region" evidence="1">
    <location>
        <begin position="258"/>
        <end position="285"/>
    </location>
</feature>
<reference evidence="4" key="2">
    <citation type="submission" date="2015-01" db="EMBL/GenBank/DDBJ databases">
        <title>Evolutionary Origins and Diversification of the Mycorrhizal Mutualists.</title>
        <authorList>
            <consortium name="DOE Joint Genome Institute"/>
            <consortium name="Mycorrhizal Genomics Consortium"/>
            <person name="Kohler A."/>
            <person name="Kuo A."/>
            <person name="Nagy L.G."/>
            <person name="Floudas D."/>
            <person name="Copeland A."/>
            <person name="Barry K.W."/>
            <person name="Cichocki N."/>
            <person name="Veneault-Fourrey C."/>
            <person name="LaButti K."/>
            <person name="Lindquist E.A."/>
            <person name="Lipzen A."/>
            <person name="Lundell T."/>
            <person name="Morin E."/>
            <person name="Murat C."/>
            <person name="Riley R."/>
            <person name="Ohm R."/>
            <person name="Sun H."/>
            <person name="Tunlid A."/>
            <person name="Henrissat B."/>
            <person name="Grigoriev I.V."/>
            <person name="Hibbett D.S."/>
            <person name="Martin F."/>
        </authorList>
    </citation>
    <scope>NUCLEOTIDE SEQUENCE [LARGE SCALE GENOMIC DNA]</scope>
    <source>
        <strain evidence="4">Zn</strain>
    </source>
</reference>
<dbReference type="InParanoid" id="A0A0C3HWE7"/>
<evidence type="ECO:0000313" key="4">
    <source>
        <dbReference type="Proteomes" id="UP000054321"/>
    </source>
</evidence>
<gene>
    <name evidence="3" type="ORF">OIDMADRAFT_176608</name>
</gene>
<dbReference type="OrthoDB" id="5341143at2759"/>
<feature type="region of interest" description="Disordered" evidence="2">
    <location>
        <begin position="109"/>
        <end position="156"/>
    </location>
</feature>
<dbReference type="Proteomes" id="UP000054321">
    <property type="component" value="Unassembled WGS sequence"/>
</dbReference>
<dbReference type="EMBL" id="KN832871">
    <property type="protein sequence ID" value="KIN06557.1"/>
    <property type="molecule type" value="Genomic_DNA"/>
</dbReference>
<keyword evidence="1" id="KW-0175">Coiled coil</keyword>
<protein>
    <submittedName>
        <fullName evidence="3">Uncharacterized protein</fullName>
    </submittedName>
</protein>
<keyword evidence="4" id="KW-1185">Reference proteome</keyword>
<dbReference type="HOGENOM" id="CLU_750277_0_0_1"/>
<organism evidence="3 4">
    <name type="scientific">Oidiodendron maius (strain Zn)</name>
    <dbReference type="NCBI Taxonomy" id="913774"/>
    <lineage>
        <taxon>Eukaryota</taxon>
        <taxon>Fungi</taxon>
        <taxon>Dikarya</taxon>
        <taxon>Ascomycota</taxon>
        <taxon>Pezizomycotina</taxon>
        <taxon>Leotiomycetes</taxon>
        <taxon>Leotiomycetes incertae sedis</taxon>
        <taxon>Myxotrichaceae</taxon>
        <taxon>Oidiodendron</taxon>
    </lineage>
</organism>
<dbReference type="AlphaFoldDB" id="A0A0C3HWE7"/>
<feature type="compositionally biased region" description="Low complexity" evidence="2">
    <location>
        <begin position="8"/>
        <end position="24"/>
    </location>
</feature>
<proteinExistence type="predicted"/>
<accession>A0A0C3HWE7</accession>
<evidence type="ECO:0000256" key="1">
    <source>
        <dbReference type="SAM" id="Coils"/>
    </source>
</evidence>